<keyword evidence="4" id="KW-1003">Cell membrane</keyword>
<proteinExistence type="inferred from homology"/>
<dbReference type="Gene3D" id="1.20.1080.10">
    <property type="entry name" value="Glycerol uptake facilitator protein"/>
    <property type="match status" value="1"/>
</dbReference>
<reference evidence="9 10" key="1">
    <citation type="journal article" date="2018" name="Plant J.">
        <title>Genome sequences of Chlorella sorokiniana UTEX 1602 and Micractinium conductrix SAG 241.80: implications to maltose excretion by a green alga.</title>
        <authorList>
            <person name="Arriola M.B."/>
            <person name="Velmurugan N."/>
            <person name="Zhang Y."/>
            <person name="Plunkett M.H."/>
            <person name="Hondzo H."/>
            <person name="Barney B.M."/>
        </authorList>
    </citation>
    <scope>NUCLEOTIDE SEQUENCE [LARGE SCALE GENOMIC DNA]</scope>
    <source>
        <strain evidence="10">UTEX 1602</strain>
    </source>
</reference>
<dbReference type="Proteomes" id="UP000239899">
    <property type="component" value="Unassembled WGS sequence"/>
</dbReference>
<feature type="transmembrane region" description="Helical" evidence="8">
    <location>
        <begin position="261"/>
        <end position="282"/>
    </location>
</feature>
<dbReference type="InterPro" id="IPR046341">
    <property type="entry name" value="SET_dom_sf"/>
</dbReference>
<dbReference type="InterPro" id="IPR034294">
    <property type="entry name" value="Aquaporin_transptr"/>
</dbReference>
<comment type="subcellular location">
    <subcellularLocation>
        <location evidence="1">Cell membrane</location>
        <topology evidence="1">Multi-pass membrane protein</topology>
    </subcellularLocation>
</comment>
<feature type="transmembrane region" description="Helical" evidence="8">
    <location>
        <begin position="191"/>
        <end position="209"/>
    </location>
</feature>
<organism evidence="9 10">
    <name type="scientific">Chlorella sorokiniana</name>
    <name type="common">Freshwater green alga</name>
    <dbReference type="NCBI Taxonomy" id="3076"/>
    <lineage>
        <taxon>Eukaryota</taxon>
        <taxon>Viridiplantae</taxon>
        <taxon>Chlorophyta</taxon>
        <taxon>core chlorophytes</taxon>
        <taxon>Trebouxiophyceae</taxon>
        <taxon>Chlorellales</taxon>
        <taxon>Chlorellaceae</taxon>
        <taxon>Chlorella clade</taxon>
        <taxon>Chlorella</taxon>
    </lineage>
</organism>
<dbReference type="OrthoDB" id="3222at2759"/>
<dbReference type="InterPro" id="IPR000425">
    <property type="entry name" value="MIP"/>
</dbReference>
<dbReference type="SUPFAM" id="SSF82199">
    <property type="entry name" value="SET domain"/>
    <property type="match status" value="1"/>
</dbReference>
<evidence type="ECO:0000256" key="3">
    <source>
        <dbReference type="ARBA" id="ARBA00022448"/>
    </source>
</evidence>
<evidence type="ECO:0000313" key="9">
    <source>
        <dbReference type="EMBL" id="PRW39300.1"/>
    </source>
</evidence>
<dbReference type="InterPro" id="IPR023271">
    <property type="entry name" value="Aquaporin-like"/>
</dbReference>
<evidence type="ECO:0000256" key="6">
    <source>
        <dbReference type="ARBA" id="ARBA00022989"/>
    </source>
</evidence>
<keyword evidence="5 8" id="KW-0812">Transmembrane</keyword>
<dbReference type="PROSITE" id="PS00221">
    <property type="entry name" value="MIP"/>
    <property type="match status" value="1"/>
</dbReference>
<dbReference type="GO" id="GO:0005886">
    <property type="term" value="C:plasma membrane"/>
    <property type="evidence" value="ECO:0007669"/>
    <property type="project" value="UniProtKB-SubCell"/>
</dbReference>
<accession>A0A2P6TJ79</accession>
<evidence type="ECO:0000256" key="5">
    <source>
        <dbReference type="ARBA" id="ARBA00022692"/>
    </source>
</evidence>
<name>A0A2P6TJ79_CHLSO</name>
<gene>
    <name evidence="9" type="ORF">C2E21_6892</name>
</gene>
<dbReference type="GO" id="GO:0015250">
    <property type="term" value="F:water channel activity"/>
    <property type="evidence" value="ECO:0007669"/>
    <property type="project" value="TreeGrafter"/>
</dbReference>
<keyword evidence="7 8" id="KW-0472">Membrane</keyword>
<feature type="transmembrane region" description="Helical" evidence="8">
    <location>
        <begin position="101"/>
        <end position="120"/>
    </location>
</feature>
<dbReference type="SUPFAM" id="SSF81338">
    <property type="entry name" value="Aquaporin-like"/>
    <property type="match status" value="1"/>
</dbReference>
<dbReference type="AlphaFoldDB" id="A0A2P6TJ79"/>
<sequence>MAAPDRSVGPGDVARALRKRSFVTRAVLAEFISMTLFVFAGCGTAIFFSSTRVSTFATETETGPGQLGSAETSSQTLADLTPLLRKGFIDTATILTVNSSWGVLTAMAFGFSIMVLAYGIGHVSGCHLNPAVTVSLMLSGNCALIQGIANIAAQLGGSCVAAGILYGVVPNGGASSLGSNIISPGFSTSEAMLGEAVMTCFLCFIVHMTAVDVRSVGNKGFAPLAIGTTVLLGHAVLLPVDGCSINPARSFGPAAVSGTWGNFWVFIAGPLIGAVVSVPLWWVCTQPALDRFDVAPTEEFGAGRAIPTVRIASGKGGPDDSPMDSPEAAALQKQGSNNVLQPGDTIASVPIALTLNLGPSEAGLGAAALALTEQLAAQPELNATLWPATPAAHELLVLHLLSDAELAALQAPELEQLARTARASVAAAHARRGPALAALPEAALAHAAALVRTRSFASLLGRRRLVPGIDMLNHAEEPNAAVDAGPGGASVLLLAERPIAAGEEVTLVYRDGALHRPDAALAIYGFLPAPRDPPLLAALDLPGGALYNPWRRTPPDDESLVPRAAGSWFADWALADEYARLASRLASLPASDGKDEALLASSSAAQDWRAATLAGFRLRRRAGLQAAMQRVQRAWDAPHPRANLSVLCPLPAPGSAAAAAAATMPCRSANLVAAARPGSMLHGKALEAAGAATRVLRALASPRQLLDRLDSSAVTLVLTAAAALFMLRRRS</sequence>
<dbReference type="CDD" id="cd10527">
    <property type="entry name" value="SET_LSMT"/>
    <property type="match status" value="1"/>
</dbReference>
<comment type="caution">
    <text evidence="9">The sequence shown here is derived from an EMBL/GenBank/DDBJ whole genome shotgun (WGS) entry which is preliminary data.</text>
</comment>
<evidence type="ECO:0000256" key="4">
    <source>
        <dbReference type="ARBA" id="ARBA00022475"/>
    </source>
</evidence>
<evidence type="ECO:0000256" key="2">
    <source>
        <dbReference type="ARBA" id="ARBA00006175"/>
    </source>
</evidence>
<keyword evidence="3" id="KW-0813">Transport</keyword>
<dbReference type="STRING" id="3076.A0A2P6TJ79"/>
<evidence type="ECO:0000256" key="7">
    <source>
        <dbReference type="ARBA" id="ARBA00023136"/>
    </source>
</evidence>
<dbReference type="Pfam" id="PF00230">
    <property type="entry name" value="MIP"/>
    <property type="match status" value="1"/>
</dbReference>
<dbReference type="InterPro" id="IPR022357">
    <property type="entry name" value="MIP_CS"/>
</dbReference>
<dbReference type="Gene3D" id="3.90.1410.10">
    <property type="entry name" value="set domain protein methyltransferase, domain 1"/>
    <property type="match status" value="1"/>
</dbReference>
<dbReference type="EMBL" id="LHPG02000014">
    <property type="protein sequence ID" value="PRW39300.1"/>
    <property type="molecule type" value="Genomic_DNA"/>
</dbReference>
<protein>
    <submittedName>
        <fullName evidence="9">Aquaporin-1</fullName>
    </submittedName>
</protein>
<keyword evidence="10" id="KW-1185">Reference proteome</keyword>
<comment type="similarity">
    <text evidence="2">Belongs to the MIP/aquaporin (TC 1.A.8) family.</text>
</comment>
<keyword evidence="6 8" id="KW-1133">Transmembrane helix</keyword>
<evidence type="ECO:0000256" key="8">
    <source>
        <dbReference type="SAM" id="Phobius"/>
    </source>
</evidence>
<evidence type="ECO:0000256" key="1">
    <source>
        <dbReference type="ARBA" id="ARBA00004651"/>
    </source>
</evidence>
<evidence type="ECO:0000313" key="10">
    <source>
        <dbReference type="Proteomes" id="UP000239899"/>
    </source>
</evidence>
<dbReference type="PRINTS" id="PR00783">
    <property type="entry name" value="MINTRINSICP"/>
</dbReference>
<dbReference type="PANTHER" id="PTHR19139:SF199">
    <property type="entry name" value="MIP17260P"/>
    <property type="match status" value="1"/>
</dbReference>
<dbReference type="PANTHER" id="PTHR19139">
    <property type="entry name" value="AQUAPORIN TRANSPORTER"/>
    <property type="match status" value="1"/>
</dbReference>
<feature type="transmembrane region" description="Helical" evidence="8">
    <location>
        <begin position="27"/>
        <end position="48"/>
    </location>
</feature>
<feature type="transmembrane region" description="Helical" evidence="8">
    <location>
        <begin position="221"/>
        <end position="240"/>
    </location>
</feature>